<protein>
    <recommendedName>
        <fullName evidence="7">Nucleotide-diphospho-sugar transferase domain-containing protein</fullName>
    </recommendedName>
</protein>
<organism evidence="5 6">
    <name type="scientific">Vitrella brassicaformis (strain CCMP3155)</name>
    <dbReference type="NCBI Taxonomy" id="1169540"/>
    <lineage>
        <taxon>Eukaryota</taxon>
        <taxon>Sar</taxon>
        <taxon>Alveolata</taxon>
        <taxon>Colpodellida</taxon>
        <taxon>Vitrellaceae</taxon>
        <taxon>Vitrella</taxon>
    </lineage>
</organism>
<evidence type="ECO:0000256" key="3">
    <source>
        <dbReference type="ARBA" id="ARBA00022679"/>
    </source>
</evidence>
<dbReference type="GO" id="GO:0006487">
    <property type="term" value="P:protein N-linked glycosylation"/>
    <property type="evidence" value="ECO:0007669"/>
    <property type="project" value="TreeGrafter"/>
</dbReference>
<sequence>MQAMLISGGRVRRPAPLTVNLCVPAALAGLQAFIYATIGQWQGAECFLHCLIPPWSLYGLIAHTAACACGIAGVLMAVMQMAGRPMWPLVLRNGRFLPFVNASSLKSPVPPGCLLAVSATSPSRTLVPLMALFGLLLLQSGLLVYSALLLFRVIPARMRHGCDLTGPCALKSLAGRPCTPSEWRREGAGMPASSFVNITLTTYAVPSESFPEEAVNRIETVIRTYALRHGLSYFDGRTLGNGTTWWHWASPLFDTDPPPATFGTRSDRMPRHTWAKLPLLAHLIGSRLRQTASAVTAMADEWVMWLDSDVVIMNHLFSLQPIVQTALAFDKFLVACPSNNGWDTLINGMEFNAGVMLVRCSHRSLEYLRHVWRHGISHGRTHLADQPSYMSVIHRPAFRDGLLLVPRCVMNSKPHAWQMWQRYMKGDFIAHAAGDDFKAARLQEYSTAVLERRPPRLWTYFV</sequence>
<dbReference type="GO" id="GO:0016757">
    <property type="term" value="F:glycosyltransferase activity"/>
    <property type="evidence" value="ECO:0007669"/>
    <property type="project" value="UniProtKB-KW"/>
</dbReference>
<reference evidence="5 6" key="1">
    <citation type="submission" date="2014-11" db="EMBL/GenBank/DDBJ databases">
        <authorList>
            <person name="Zhu J."/>
            <person name="Qi W."/>
            <person name="Song R."/>
        </authorList>
    </citation>
    <scope>NUCLEOTIDE SEQUENCE [LARGE SCALE GENOMIC DNA]</scope>
</reference>
<feature type="transmembrane region" description="Helical" evidence="4">
    <location>
        <begin position="55"/>
        <end position="78"/>
    </location>
</feature>
<gene>
    <name evidence="5" type="ORF">Vbra_1852</name>
</gene>
<keyword evidence="4" id="KW-0472">Membrane</keyword>
<feature type="transmembrane region" description="Helical" evidence="4">
    <location>
        <begin position="21"/>
        <end position="43"/>
    </location>
</feature>
<keyword evidence="4" id="KW-1133">Transmembrane helix</keyword>
<evidence type="ECO:0000256" key="2">
    <source>
        <dbReference type="ARBA" id="ARBA00022676"/>
    </source>
</evidence>
<proteinExistence type="inferred from homology"/>
<feature type="transmembrane region" description="Helical" evidence="4">
    <location>
        <begin position="126"/>
        <end position="151"/>
    </location>
</feature>
<dbReference type="InParanoid" id="A0A0G4H577"/>
<name>A0A0G4H577_VITBC</name>
<dbReference type="EMBL" id="CDMY01001000">
    <property type="protein sequence ID" value="CEM38755.1"/>
    <property type="molecule type" value="Genomic_DNA"/>
</dbReference>
<keyword evidence="2" id="KW-0328">Glycosyltransferase</keyword>
<dbReference type="OrthoDB" id="407658at2759"/>
<evidence type="ECO:0000313" key="5">
    <source>
        <dbReference type="EMBL" id="CEM38755.1"/>
    </source>
</evidence>
<evidence type="ECO:0000313" key="6">
    <source>
        <dbReference type="Proteomes" id="UP000041254"/>
    </source>
</evidence>
<dbReference type="SUPFAM" id="SSF53448">
    <property type="entry name" value="Nucleotide-diphospho-sugar transferases"/>
    <property type="match status" value="1"/>
</dbReference>
<dbReference type="VEuPathDB" id="CryptoDB:Vbra_1852"/>
<evidence type="ECO:0000256" key="1">
    <source>
        <dbReference type="ARBA" id="ARBA00005664"/>
    </source>
</evidence>
<comment type="similarity">
    <text evidence="1">Belongs to the glycosyltransferase 34 family.</text>
</comment>
<dbReference type="InterPro" id="IPR029044">
    <property type="entry name" value="Nucleotide-diphossugar_trans"/>
</dbReference>
<dbReference type="PANTHER" id="PTHR31306">
    <property type="entry name" value="ALPHA-1,6-MANNOSYLTRANSFERASE MNN11-RELATED"/>
    <property type="match status" value="1"/>
</dbReference>
<dbReference type="PANTHER" id="PTHR31306:SF4">
    <property type="entry name" value="ALPHA-1,2-GALACTOSYLTRANSFERASE"/>
    <property type="match status" value="1"/>
</dbReference>
<keyword evidence="3" id="KW-0808">Transferase</keyword>
<accession>A0A0G4H577</accession>
<dbReference type="Gene3D" id="3.90.550.10">
    <property type="entry name" value="Spore Coat Polysaccharide Biosynthesis Protein SpsA, Chain A"/>
    <property type="match status" value="1"/>
</dbReference>
<dbReference type="GO" id="GO:0000139">
    <property type="term" value="C:Golgi membrane"/>
    <property type="evidence" value="ECO:0007669"/>
    <property type="project" value="TreeGrafter"/>
</dbReference>
<keyword evidence="6" id="KW-1185">Reference proteome</keyword>
<dbReference type="Proteomes" id="UP000041254">
    <property type="component" value="Unassembled WGS sequence"/>
</dbReference>
<keyword evidence="4" id="KW-0812">Transmembrane</keyword>
<evidence type="ECO:0000256" key="4">
    <source>
        <dbReference type="SAM" id="Phobius"/>
    </source>
</evidence>
<evidence type="ECO:0008006" key="7">
    <source>
        <dbReference type="Google" id="ProtNLM"/>
    </source>
</evidence>
<dbReference type="InterPro" id="IPR008630">
    <property type="entry name" value="Glyco_trans_34"/>
</dbReference>
<dbReference type="AlphaFoldDB" id="A0A0G4H577"/>